<accession>A0A1I1HET2</accession>
<organism evidence="3 4">
    <name type="scientific">Streptomyces aidingensis</name>
    <dbReference type="NCBI Taxonomy" id="910347"/>
    <lineage>
        <taxon>Bacteria</taxon>
        <taxon>Bacillati</taxon>
        <taxon>Actinomycetota</taxon>
        <taxon>Actinomycetes</taxon>
        <taxon>Kitasatosporales</taxon>
        <taxon>Streptomycetaceae</taxon>
        <taxon>Streptomyces</taxon>
    </lineage>
</organism>
<keyword evidence="4" id="KW-1185">Reference proteome</keyword>
<evidence type="ECO:0000313" key="4">
    <source>
        <dbReference type="Proteomes" id="UP000199207"/>
    </source>
</evidence>
<evidence type="ECO:0000256" key="1">
    <source>
        <dbReference type="SAM" id="MobiDB-lite"/>
    </source>
</evidence>
<feature type="transmembrane region" description="Helical" evidence="2">
    <location>
        <begin position="21"/>
        <end position="42"/>
    </location>
</feature>
<evidence type="ECO:0008006" key="5">
    <source>
        <dbReference type="Google" id="ProtNLM"/>
    </source>
</evidence>
<evidence type="ECO:0000256" key="2">
    <source>
        <dbReference type="SAM" id="Phobius"/>
    </source>
</evidence>
<dbReference type="Proteomes" id="UP000199207">
    <property type="component" value="Unassembled WGS sequence"/>
</dbReference>
<dbReference type="EMBL" id="FOLM01000002">
    <property type="protein sequence ID" value="SFC22316.1"/>
    <property type="molecule type" value="Genomic_DNA"/>
</dbReference>
<feature type="transmembrane region" description="Helical" evidence="2">
    <location>
        <begin position="54"/>
        <end position="71"/>
    </location>
</feature>
<dbReference type="Pfam" id="PF10745">
    <property type="entry name" value="DUF2530"/>
    <property type="match status" value="1"/>
</dbReference>
<feature type="region of interest" description="Disordered" evidence="1">
    <location>
        <begin position="82"/>
        <end position="105"/>
    </location>
</feature>
<name>A0A1I1HET2_9ACTN</name>
<proteinExistence type="predicted"/>
<keyword evidence="2" id="KW-0812">Transmembrane</keyword>
<keyword evidence="2" id="KW-1133">Transmembrane helix</keyword>
<evidence type="ECO:0000313" key="3">
    <source>
        <dbReference type="EMBL" id="SFC22316.1"/>
    </source>
</evidence>
<dbReference type="RefSeq" id="WP_093837647.1">
    <property type="nucleotide sequence ID" value="NZ_FOLM01000002.1"/>
</dbReference>
<dbReference type="InterPro" id="IPR019681">
    <property type="entry name" value="DUF2530"/>
</dbReference>
<keyword evidence="2" id="KW-0472">Membrane</keyword>
<sequence length="105" mass="11203">MRWADLTSGAREAPEPLEGNVIATVVAGTAVWAVLFLIQVPFHGRLADDGRGNWLWICLTGFGLGLFGLWYSRRREAALRAAARRESGAPADGPSPEGRGPAGTD</sequence>
<dbReference type="AlphaFoldDB" id="A0A1I1HET2"/>
<dbReference type="STRING" id="910347.SAMN05421773_102356"/>
<reference evidence="3 4" key="1">
    <citation type="submission" date="2016-10" db="EMBL/GenBank/DDBJ databases">
        <authorList>
            <person name="de Groot N.N."/>
        </authorList>
    </citation>
    <scope>NUCLEOTIDE SEQUENCE [LARGE SCALE GENOMIC DNA]</scope>
    <source>
        <strain evidence="3 4">CGMCC 4.5739</strain>
    </source>
</reference>
<protein>
    <recommendedName>
        <fullName evidence="5">DUF2530 domain-containing protein</fullName>
    </recommendedName>
</protein>
<gene>
    <name evidence="3" type="ORF">SAMN05421773_102356</name>
</gene>